<evidence type="ECO:0000313" key="1">
    <source>
        <dbReference type="EnsemblMetazoa" id="AMEM018195-PA"/>
    </source>
</evidence>
<name>A0A182VNY9_ANOME</name>
<dbReference type="Proteomes" id="UP000075903">
    <property type="component" value="Unassembled WGS sequence"/>
</dbReference>
<reference evidence="1" key="1">
    <citation type="submission" date="2020-05" db="UniProtKB">
        <authorList>
            <consortium name="EnsemblMetazoa"/>
        </authorList>
    </citation>
    <scope>IDENTIFICATION</scope>
    <source>
        <strain evidence="1">MAF</strain>
    </source>
</reference>
<proteinExistence type="predicted"/>
<dbReference type="EnsemblMetazoa" id="AMEM018195-RA">
    <property type="protein sequence ID" value="AMEM018195-PA"/>
    <property type="gene ID" value="AMEM018195"/>
</dbReference>
<organism evidence="1 2">
    <name type="scientific">Anopheles merus</name>
    <name type="common">Mosquito</name>
    <dbReference type="NCBI Taxonomy" id="30066"/>
    <lineage>
        <taxon>Eukaryota</taxon>
        <taxon>Metazoa</taxon>
        <taxon>Ecdysozoa</taxon>
        <taxon>Arthropoda</taxon>
        <taxon>Hexapoda</taxon>
        <taxon>Insecta</taxon>
        <taxon>Pterygota</taxon>
        <taxon>Neoptera</taxon>
        <taxon>Endopterygota</taxon>
        <taxon>Diptera</taxon>
        <taxon>Nematocera</taxon>
        <taxon>Culicoidea</taxon>
        <taxon>Culicidae</taxon>
        <taxon>Anophelinae</taxon>
        <taxon>Anopheles</taxon>
    </lineage>
</organism>
<dbReference type="VEuPathDB" id="VectorBase:AMEM018195"/>
<dbReference type="AlphaFoldDB" id="A0A182VNY9"/>
<accession>A0A182VNY9</accession>
<sequence length="277" mass="31737">MLLQLGKFSGCACSVRLEEVDRSRAFNKMAWSLSFVLIAACALLASGVSAAPSKTAVKPRSQELRDAIEEYRVRFDELHKEKDQFLQFARTGLWATVRAMNEEVLQDMGETRNIVEYGFDDVRLDISLLIVEGNHNEQCLLDLVYEIVEEKVQLGQEISRCADDTTDAKDSLPESFYEFLNLLQRLSNSIAETTLYTFVSQNSVNDPERHLEFLEESFEETDRAWNEETLPLVQFELDAMEYNRPLIVADNAQCLQAINDRQQAFEDSIRERIPSCL</sequence>
<protein>
    <submittedName>
        <fullName evidence="1">Uncharacterized protein</fullName>
    </submittedName>
</protein>
<dbReference type="VEuPathDB" id="VectorBase:AMEM21_001032"/>
<evidence type="ECO:0000313" key="2">
    <source>
        <dbReference type="Proteomes" id="UP000075903"/>
    </source>
</evidence>
<keyword evidence="2" id="KW-1185">Reference proteome</keyword>